<accession>A0A0E9THH8</accession>
<name>A0A0E9THH8_ANGAN</name>
<evidence type="ECO:0000313" key="1">
    <source>
        <dbReference type="EMBL" id="JAH53139.1"/>
    </source>
</evidence>
<dbReference type="EMBL" id="GBXM01055438">
    <property type="protein sequence ID" value="JAH53139.1"/>
    <property type="molecule type" value="Transcribed_RNA"/>
</dbReference>
<dbReference type="AlphaFoldDB" id="A0A0E9THH8"/>
<sequence length="19" mass="2278">MKGKKAESKPWRFNPDRDS</sequence>
<proteinExistence type="predicted"/>
<reference evidence="1" key="1">
    <citation type="submission" date="2014-11" db="EMBL/GenBank/DDBJ databases">
        <authorList>
            <person name="Amaro Gonzalez C."/>
        </authorList>
    </citation>
    <scope>NUCLEOTIDE SEQUENCE</scope>
</reference>
<reference evidence="1" key="2">
    <citation type="journal article" date="2015" name="Fish Shellfish Immunol.">
        <title>Early steps in the European eel (Anguilla anguilla)-Vibrio vulnificus interaction in the gills: Role of the RtxA13 toxin.</title>
        <authorList>
            <person name="Callol A."/>
            <person name="Pajuelo D."/>
            <person name="Ebbesson L."/>
            <person name="Teles M."/>
            <person name="MacKenzie S."/>
            <person name="Amaro C."/>
        </authorList>
    </citation>
    <scope>NUCLEOTIDE SEQUENCE</scope>
</reference>
<organism evidence="1">
    <name type="scientific">Anguilla anguilla</name>
    <name type="common">European freshwater eel</name>
    <name type="synonym">Muraena anguilla</name>
    <dbReference type="NCBI Taxonomy" id="7936"/>
    <lineage>
        <taxon>Eukaryota</taxon>
        <taxon>Metazoa</taxon>
        <taxon>Chordata</taxon>
        <taxon>Craniata</taxon>
        <taxon>Vertebrata</taxon>
        <taxon>Euteleostomi</taxon>
        <taxon>Actinopterygii</taxon>
        <taxon>Neopterygii</taxon>
        <taxon>Teleostei</taxon>
        <taxon>Anguilliformes</taxon>
        <taxon>Anguillidae</taxon>
        <taxon>Anguilla</taxon>
    </lineage>
</organism>
<protein>
    <submittedName>
        <fullName evidence="1">Uncharacterized protein</fullName>
    </submittedName>
</protein>